<proteinExistence type="predicted"/>
<evidence type="ECO:0000256" key="1">
    <source>
        <dbReference type="SAM" id="Phobius"/>
    </source>
</evidence>
<protein>
    <submittedName>
        <fullName evidence="2">Uncharacterized protein</fullName>
    </submittedName>
</protein>
<evidence type="ECO:0000313" key="3">
    <source>
        <dbReference type="Proteomes" id="UP000033854"/>
    </source>
</evidence>
<accession>A0A0G1BAT2</accession>
<dbReference type="InterPro" id="IPR043993">
    <property type="entry name" value="T4SS_pilin"/>
</dbReference>
<keyword evidence="1" id="KW-0812">Transmembrane</keyword>
<feature type="transmembrane region" description="Helical" evidence="1">
    <location>
        <begin position="36"/>
        <end position="62"/>
    </location>
</feature>
<sequence>MVTLIKNLFVTQVYADEIINRALPLDIASKTPSEGLAFYIAILWRSIVTLGGVAFIIFLIWGGIEWLTAGGDKGKVETAQKMISNAFIGLAILIASYAIALFVQNAFKINILAPVFPSNL</sequence>
<dbReference type="AlphaFoldDB" id="A0A0G1BAT2"/>
<feature type="transmembrane region" description="Helical" evidence="1">
    <location>
        <begin position="82"/>
        <end position="103"/>
    </location>
</feature>
<organism evidence="2 3">
    <name type="scientific">Candidatus Collierbacteria bacterium GW2011_GWA2_42_17</name>
    <dbReference type="NCBI Taxonomy" id="1618378"/>
    <lineage>
        <taxon>Bacteria</taxon>
        <taxon>Candidatus Collieribacteriota</taxon>
    </lineage>
</organism>
<name>A0A0G1BAT2_9BACT</name>
<keyword evidence="1" id="KW-0472">Membrane</keyword>
<comment type="caution">
    <text evidence="2">The sequence shown here is derived from an EMBL/GenBank/DDBJ whole genome shotgun (WGS) entry which is preliminary data.</text>
</comment>
<gene>
    <name evidence="2" type="ORF">UV06_C0001G0195</name>
</gene>
<keyword evidence="1" id="KW-1133">Transmembrane helix</keyword>
<evidence type="ECO:0000313" key="2">
    <source>
        <dbReference type="EMBL" id="KKS43461.1"/>
    </source>
</evidence>
<dbReference type="Pfam" id="PF18895">
    <property type="entry name" value="T4SS_pilin"/>
    <property type="match status" value="1"/>
</dbReference>
<dbReference type="EMBL" id="LCDA01000001">
    <property type="protein sequence ID" value="KKS43461.1"/>
    <property type="molecule type" value="Genomic_DNA"/>
</dbReference>
<dbReference type="Proteomes" id="UP000033854">
    <property type="component" value="Unassembled WGS sequence"/>
</dbReference>
<reference evidence="2 3" key="1">
    <citation type="journal article" date="2015" name="Nature">
        <title>rRNA introns, odd ribosomes, and small enigmatic genomes across a large radiation of phyla.</title>
        <authorList>
            <person name="Brown C.T."/>
            <person name="Hug L.A."/>
            <person name="Thomas B.C."/>
            <person name="Sharon I."/>
            <person name="Castelle C.J."/>
            <person name="Singh A."/>
            <person name="Wilkins M.J."/>
            <person name="Williams K.H."/>
            <person name="Banfield J.F."/>
        </authorList>
    </citation>
    <scope>NUCLEOTIDE SEQUENCE [LARGE SCALE GENOMIC DNA]</scope>
</reference>